<protein>
    <submittedName>
        <fullName evidence="11">Cytochrome P450</fullName>
    </submittedName>
</protein>
<dbReference type="EMBL" id="ML976978">
    <property type="protein sequence ID" value="KAF1962666.1"/>
    <property type="molecule type" value="Genomic_DNA"/>
</dbReference>
<dbReference type="PRINTS" id="PR00465">
    <property type="entry name" value="EP450IV"/>
</dbReference>
<sequence length="565" mass="64569">MAFPKLSLTIWTPILSLIIYVLCIGYQKRLRIYRLRKQGVAMPEGWSWIFGHLLVLDKKLKKLPSDANVFLAMGDMVDEHSDTAYYLMDLWPMFQPVLMTFSPELAAQVSNKHDLPKPHDQQDSFKPVTGGPSLITMNDAQWKIWRSLFNTGFSASHMLTLVPSLVDSVDVFCEQLQKHIGGGIFSLDDMAARLTMDIITKTTLDIDLDHQRKEHELSHALNKILDWHSFWDPRVLLHPLRRPVQWYYGRVMDLFIKEELQKRFEEMKVERAGDASKRAGKAKSVIALALEDYLAQKSLDDKQEVYGNAKLEEGFARIAANQIRMFIFAGNDSTAATLVYIYHLLSKNPEALSKLRLEHDAVFGSDPINSGDILREDAARINQCPYTLAVVKETLRLFPPSSSLRDGRAGASLIDALGNVVPTEHLNVATIHLYIHTHPRFWPKPLDFLPERWTAAPDDDLYPKAVLSAYRPFEHGSRNCIAQTLVYNELRVALIMTARRFDIKPAYEEWDAKRREREGYFTALMRKLGLKGEECRTVDGERAYQTTRTGSHAADRYPCRVSLAH</sequence>
<evidence type="ECO:0000256" key="8">
    <source>
        <dbReference type="ARBA" id="ARBA00023033"/>
    </source>
</evidence>
<feature type="binding site" description="axial binding residue" evidence="9">
    <location>
        <position position="480"/>
    </location>
    <ligand>
        <name>heme</name>
        <dbReference type="ChEBI" id="CHEBI:30413"/>
    </ligand>
    <ligandPart>
        <name>Fe</name>
        <dbReference type="ChEBI" id="CHEBI:18248"/>
    </ligandPart>
</feature>
<evidence type="ECO:0000256" key="5">
    <source>
        <dbReference type="ARBA" id="ARBA00022723"/>
    </source>
</evidence>
<evidence type="ECO:0000313" key="11">
    <source>
        <dbReference type="EMBL" id="KAF1962666.1"/>
    </source>
</evidence>
<keyword evidence="10" id="KW-1133">Transmembrane helix</keyword>
<dbReference type="GO" id="GO:0004497">
    <property type="term" value="F:monooxygenase activity"/>
    <property type="evidence" value="ECO:0007669"/>
    <property type="project" value="UniProtKB-KW"/>
</dbReference>
<dbReference type="PANTHER" id="PTHR24305:SF107">
    <property type="entry name" value="P450, PUTATIVE (EUROFUNG)-RELATED"/>
    <property type="match status" value="1"/>
</dbReference>
<dbReference type="GO" id="GO:0005506">
    <property type="term" value="F:iron ion binding"/>
    <property type="evidence" value="ECO:0007669"/>
    <property type="project" value="InterPro"/>
</dbReference>
<dbReference type="AlphaFoldDB" id="A0A6A5UID1"/>
<evidence type="ECO:0000256" key="1">
    <source>
        <dbReference type="ARBA" id="ARBA00001971"/>
    </source>
</evidence>
<comment type="similarity">
    <text evidence="3">Belongs to the cytochrome P450 family.</text>
</comment>
<evidence type="ECO:0000256" key="2">
    <source>
        <dbReference type="ARBA" id="ARBA00005179"/>
    </source>
</evidence>
<dbReference type="PRINTS" id="PR00385">
    <property type="entry name" value="P450"/>
</dbReference>
<evidence type="ECO:0000256" key="7">
    <source>
        <dbReference type="ARBA" id="ARBA00023004"/>
    </source>
</evidence>
<dbReference type="Gene3D" id="1.10.630.10">
    <property type="entry name" value="Cytochrome P450"/>
    <property type="match status" value="1"/>
</dbReference>
<keyword evidence="4 9" id="KW-0349">Heme</keyword>
<evidence type="ECO:0000256" key="4">
    <source>
        <dbReference type="ARBA" id="ARBA00022617"/>
    </source>
</evidence>
<keyword evidence="12" id="KW-1185">Reference proteome</keyword>
<reference evidence="11" key="1">
    <citation type="journal article" date="2020" name="Stud. Mycol.">
        <title>101 Dothideomycetes genomes: a test case for predicting lifestyles and emergence of pathogens.</title>
        <authorList>
            <person name="Haridas S."/>
            <person name="Albert R."/>
            <person name="Binder M."/>
            <person name="Bloem J."/>
            <person name="Labutti K."/>
            <person name="Salamov A."/>
            <person name="Andreopoulos B."/>
            <person name="Baker S."/>
            <person name="Barry K."/>
            <person name="Bills G."/>
            <person name="Bluhm B."/>
            <person name="Cannon C."/>
            <person name="Castanera R."/>
            <person name="Culley D."/>
            <person name="Daum C."/>
            <person name="Ezra D."/>
            <person name="Gonzalez J."/>
            <person name="Henrissat B."/>
            <person name="Kuo A."/>
            <person name="Liang C."/>
            <person name="Lipzen A."/>
            <person name="Lutzoni F."/>
            <person name="Magnuson J."/>
            <person name="Mondo S."/>
            <person name="Nolan M."/>
            <person name="Ohm R."/>
            <person name="Pangilinan J."/>
            <person name="Park H.-J."/>
            <person name="Ramirez L."/>
            <person name="Alfaro M."/>
            <person name="Sun H."/>
            <person name="Tritt A."/>
            <person name="Yoshinaga Y."/>
            <person name="Zwiers L.-H."/>
            <person name="Turgeon B."/>
            <person name="Goodwin S."/>
            <person name="Spatafora J."/>
            <person name="Crous P."/>
            <person name="Grigoriev I."/>
        </authorList>
    </citation>
    <scope>NUCLEOTIDE SEQUENCE</scope>
    <source>
        <strain evidence="11">CBS 675.92</strain>
    </source>
</reference>
<keyword evidence="10" id="KW-0472">Membrane</keyword>
<keyword evidence="10" id="KW-0812">Transmembrane</keyword>
<dbReference type="SUPFAM" id="SSF48264">
    <property type="entry name" value="Cytochrome P450"/>
    <property type="match status" value="1"/>
</dbReference>
<name>A0A6A5UID1_9PLEO</name>
<keyword evidence="6" id="KW-0560">Oxidoreductase</keyword>
<dbReference type="GO" id="GO:0020037">
    <property type="term" value="F:heme binding"/>
    <property type="evidence" value="ECO:0007669"/>
    <property type="project" value="InterPro"/>
</dbReference>
<dbReference type="GO" id="GO:0016705">
    <property type="term" value="F:oxidoreductase activity, acting on paired donors, with incorporation or reduction of molecular oxygen"/>
    <property type="evidence" value="ECO:0007669"/>
    <property type="project" value="InterPro"/>
</dbReference>
<gene>
    <name evidence="11" type="ORF">CC80DRAFT_521715</name>
</gene>
<comment type="pathway">
    <text evidence="2">Secondary metabolite biosynthesis.</text>
</comment>
<evidence type="ECO:0000256" key="10">
    <source>
        <dbReference type="SAM" id="Phobius"/>
    </source>
</evidence>
<evidence type="ECO:0000256" key="3">
    <source>
        <dbReference type="ARBA" id="ARBA00010617"/>
    </source>
</evidence>
<dbReference type="OrthoDB" id="10029320at2759"/>
<dbReference type="InterPro" id="IPR050121">
    <property type="entry name" value="Cytochrome_P450_monoxygenase"/>
</dbReference>
<evidence type="ECO:0000256" key="6">
    <source>
        <dbReference type="ARBA" id="ARBA00023002"/>
    </source>
</evidence>
<dbReference type="PANTHER" id="PTHR24305">
    <property type="entry name" value="CYTOCHROME P450"/>
    <property type="match status" value="1"/>
</dbReference>
<dbReference type="InterPro" id="IPR002403">
    <property type="entry name" value="Cyt_P450_E_grp-IV"/>
</dbReference>
<dbReference type="Pfam" id="PF00067">
    <property type="entry name" value="p450"/>
    <property type="match status" value="1"/>
</dbReference>
<evidence type="ECO:0000256" key="9">
    <source>
        <dbReference type="PIRSR" id="PIRSR602403-1"/>
    </source>
</evidence>
<comment type="cofactor">
    <cofactor evidence="1 9">
        <name>heme</name>
        <dbReference type="ChEBI" id="CHEBI:30413"/>
    </cofactor>
</comment>
<keyword evidence="7 9" id="KW-0408">Iron</keyword>
<keyword evidence="5 9" id="KW-0479">Metal-binding</keyword>
<proteinExistence type="inferred from homology"/>
<keyword evidence="8" id="KW-0503">Monooxygenase</keyword>
<accession>A0A6A5UID1</accession>
<feature type="transmembrane region" description="Helical" evidence="10">
    <location>
        <begin position="6"/>
        <end position="26"/>
    </location>
</feature>
<organism evidence="11 12">
    <name type="scientific">Byssothecium circinans</name>
    <dbReference type="NCBI Taxonomy" id="147558"/>
    <lineage>
        <taxon>Eukaryota</taxon>
        <taxon>Fungi</taxon>
        <taxon>Dikarya</taxon>
        <taxon>Ascomycota</taxon>
        <taxon>Pezizomycotina</taxon>
        <taxon>Dothideomycetes</taxon>
        <taxon>Pleosporomycetidae</taxon>
        <taxon>Pleosporales</taxon>
        <taxon>Massarineae</taxon>
        <taxon>Massarinaceae</taxon>
        <taxon>Byssothecium</taxon>
    </lineage>
</organism>
<dbReference type="InterPro" id="IPR001128">
    <property type="entry name" value="Cyt_P450"/>
</dbReference>
<dbReference type="CDD" id="cd11051">
    <property type="entry name" value="CYP59-like"/>
    <property type="match status" value="1"/>
</dbReference>
<dbReference type="InterPro" id="IPR036396">
    <property type="entry name" value="Cyt_P450_sf"/>
</dbReference>
<dbReference type="Proteomes" id="UP000800035">
    <property type="component" value="Unassembled WGS sequence"/>
</dbReference>
<evidence type="ECO:0000313" key="12">
    <source>
        <dbReference type="Proteomes" id="UP000800035"/>
    </source>
</evidence>